<dbReference type="EMBL" id="GBRH01159601">
    <property type="protein sequence ID" value="JAE38295.1"/>
    <property type="molecule type" value="Transcribed_RNA"/>
</dbReference>
<dbReference type="AlphaFoldDB" id="A0A0A9HMB3"/>
<accession>A0A0A9HMB3</accession>
<protein>
    <submittedName>
        <fullName evidence="1">Uncharacterized protein</fullName>
    </submittedName>
</protein>
<evidence type="ECO:0000313" key="1">
    <source>
        <dbReference type="EMBL" id="JAE38295.1"/>
    </source>
</evidence>
<name>A0A0A9HMB3_ARUDO</name>
<organism evidence="1">
    <name type="scientific">Arundo donax</name>
    <name type="common">Giant reed</name>
    <name type="synonym">Donax arundinaceus</name>
    <dbReference type="NCBI Taxonomy" id="35708"/>
    <lineage>
        <taxon>Eukaryota</taxon>
        <taxon>Viridiplantae</taxon>
        <taxon>Streptophyta</taxon>
        <taxon>Embryophyta</taxon>
        <taxon>Tracheophyta</taxon>
        <taxon>Spermatophyta</taxon>
        <taxon>Magnoliopsida</taxon>
        <taxon>Liliopsida</taxon>
        <taxon>Poales</taxon>
        <taxon>Poaceae</taxon>
        <taxon>PACMAD clade</taxon>
        <taxon>Arundinoideae</taxon>
        <taxon>Arundineae</taxon>
        <taxon>Arundo</taxon>
    </lineage>
</organism>
<reference evidence="1" key="2">
    <citation type="journal article" date="2015" name="Data Brief">
        <title>Shoot transcriptome of the giant reed, Arundo donax.</title>
        <authorList>
            <person name="Barrero R.A."/>
            <person name="Guerrero F.D."/>
            <person name="Moolhuijzen P."/>
            <person name="Goolsby J.A."/>
            <person name="Tidwell J."/>
            <person name="Bellgard S.E."/>
            <person name="Bellgard M.I."/>
        </authorList>
    </citation>
    <scope>NUCLEOTIDE SEQUENCE</scope>
    <source>
        <tissue evidence="1">Shoot tissue taken approximately 20 cm above the soil surface</tissue>
    </source>
</reference>
<reference evidence="1" key="1">
    <citation type="submission" date="2014-09" db="EMBL/GenBank/DDBJ databases">
        <authorList>
            <person name="Magalhaes I.L.F."/>
            <person name="Oliveira U."/>
            <person name="Santos F.R."/>
            <person name="Vidigal T.H.D.A."/>
            <person name="Brescovit A.D."/>
            <person name="Santos A.J."/>
        </authorList>
    </citation>
    <scope>NUCLEOTIDE SEQUENCE</scope>
    <source>
        <tissue evidence="1">Shoot tissue taken approximately 20 cm above the soil surface</tissue>
    </source>
</reference>
<sequence>MRSLQQVNLRIKVSNDCQSTRCSPCGNKPYHT</sequence>
<proteinExistence type="predicted"/>